<dbReference type="Pfam" id="PF14581">
    <property type="entry name" value="SseB_C"/>
    <property type="match status" value="1"/>
</dbReference>
<feature type="domain" description="SseB protein N-terminal" evidence="1">
    <location>
        <begin position="10"/>
        <end position="136"/>
    </location>
</feature>
<dbReference type="STRING" id="1862672.BO225_06735"/>
<accession>A0A1U7NM15</accession>
<name>A0A1U7NM15_9FIRM</name>
<dbReference type="InterPro" id="IPR009839">
    <property type="entry name" value="SseB_N"/>
</dbReference>
<keyword evidence="4" id="KW-1185">Reference proteome</keyword>
<organism evidence="3 4">
    <name type="scientific">Dubosiella newyorkensis</name>
    <dbReference type="NCBI Taxonomy" id="1862672"/>
    <lineage>
        <taxon>Bacteria</taxon>
        <taxon>Bacillati</taxon>
        <taxon>Bacillota</taxon>
        <taxon>Erysipelotrichia</taxon>
        <taxon>Erysipelotrichales</taxon>
        <taxon>Erysipelotrichaceae</taxon>
        <taxon>Dubosiella</taxon>
    </lineage>
</organism>
<dbReference type="Proteomes" id="UP000186705">
    <property type="component" value="Unassembled WGS sequence"/>
</dbReference>
<dbReference type="Pfam" id="PF07179">
    <property type="entry name" value="SseB"/>
    <property type="match status" value="1"/>
</dbReference>
<dbReference type="InterPro" id="IPR027945">
    <property type="entry name" value="SseB_C"/>
</dbReference>
<evidence type="ECO:0000259" key="2">
    <source>
        <dbReference type="Pfam" id="PF14581"/>
    </source>
</evidence>
<dbReference type="RefSeq" id="WP_076341507.1">
    <property type="nucleotide sequence ID" value="NZ_CAJTMI010000045.1"/>
</dbReference>
<dbReference type="AlphaFoldDB" id="A0A1U7NM15"/>
<dbReference type="GeneID" id="78275638"/>
<protein>
    <recommendedName>
        <fullName evidence="5">Enhanced serine sensitivity protein SseB</fullName>
    </recommendedName>
</protein>
<evidence type="ECO:0008006" key="5">
    <source>
        <dbReference type="Google" id="ProtNLM"/>
    </source>
</evidence>
<evidence type="ECO:0000313" key="4">
    <source>
        <dbReference type="Proteomes" id="UP000186705"/>
    </source>
</evidence>
<reference evidence="3 4" key="1">
    <citation type="submission" date="2016-11" db="EMBL/GenBank/DDBJ databases">
        <title>Description of two novel members of the family Erysipelotrichaceae: Ileibacterium lipovorans gen. nov., sp. nov. and Dubosiella newyorkensis, gen. nov., sp. nov.</title>
        <authorList>
            <person name="Cox L.M."/>
            <person name="Sohn J."/>
            <person name="Tyrrell K.L."/>
            <person name="Citron D.M."/>
            <person name="Lawson P.A."/>
            <person name="Patel N.B."/>
            <person name="Iizumi T."/>
            <person name="Perez-Perez G.I."/>
            <person name="Goldstein E.J."/>
            <person name="Blaser M.J."/>
        </authorList>
    </citation>
    <scope>NUCLEOTIDE SEQUENCE [LARGE SCALE GENOMIC DNA]</scope>
    <source>
        <strain evidence="3 4">NYU-BL-A4</strain>
    </source>
</reference>
<evidence type="ECO:0000259" key="1">
    <source>
        <dbReference type="Pfam" id="PF07179"/>
    </source>
</evidence>
<comment type="caution">
    <text evidence="3">The sequence shown here is derived from an EMBL/GenBank/DDBJ whole genome shotgun (WGS) entry which is preliminary data.</text>
</comment>
<evidence type="ECO:0000313" key="3">
    <source>
        <dbReference type="EMBL" id="OLU46170.1"/>
    </source>
</evidence>
<feature type="domain" description="SseB protein C-terminal" evidence="2">
    <location>
        <begin position="152"/>
        <end position="252"/>
    </location>
</feature>
<proteinExistence type="predicted"/>
<dbReference type="OrthoDB" id="1639333at2"/>
<dbReference type="EMBL" id="MPKA01000067">
    <property type="protein sequence ID" value="OLU46170.1"/>
    <property type="molecule type" value="Genomic_DNA"/>
</dbReference>
<sequence>MANVYKNTELKKALEALRENENQETITNMARILRDTDVLAPAKWDKKPDKDENGQLVFEPDTQIQLLLLQDDKGRYYFPMFTDYEELSSWNQDESVHTLVLSFDQFMPFVEMAKDQVEGIVLDPFSINVPIDVEFLEGIQKTKKTVIKPTRIKKGEKLQVREPVKKVEALIQALYQEAQELPSIQSMYLKERIEGEEVHWLCIVDMDPQDPKLFQRLGEACKGKTDHKAIEFMFSTQQVAQQIMADSTPIYIKG</sequence>
<gene>
    <name evidence="3" type="ORF">BO225_06735</name>
</gene>